<feature type="non-terminal residue" evidence="1">
    <location>
        <position position="845"/>
    </location>
</feature>
<name>A0A6J5S1C2_9CAUD</name>
<organism evidence="1">
    <name type="scientific">uncultured Caudovirales phage</name>
    <dbReference type="NCBI Taxonomy" id="2100421"/>
    <lineage>
        <taxon>Viruses</taxon>
        <taxon>Duplodnaviria</taxon>
        <taxon>Heunggongvirae</taxon>
        <taxon>Uroviricota</taxon>
        <taxon>Caudoviricetes</taxon>
        <taxon>Peduoviridae</taxon>
        <taxon>Maltschvirus</taxon>
        <taxon>Maltschvirus maltsch</taxon>
    </lineage>
</organism>
<gene>
    <name evidence="1" type="ORF">UFOVP1325_1</name>
</gene>
<protein>
    <submittedName>
        <fullName evidence="1">Uncharacterized protein</fullName>
    </submittedName>
</protein>
<proteinExistence type="predicted"/>
<sequence>MPYLLVDSFGGGLDSRRHPLTAKASTLRVLNNAHITRGGEIEKRKAFQVVSDPRISGSFGAVAGIGTIYIFKPNESQYPDVSFWVNEPSGGSGKSVKFTIQYLLHPFEPQHLLSGIRSATIYGGYPFVVAEFNNGDRFPFWNGKIISQSIGGIIPANAADLVGAFPYNNWNAWLASLLNNGKFLGIETLVAKDDNNIYVKEGTNLTKTDYFASYESFGFNNTSTVTVTGGVNKKFTVKYIGEDNSTALLKFDITNSQEASSPVPGQGAKGYMTFLNSRTYSFRISYSEINWGRNVSSPWGAGNFFTPGFVVKSIKAGEDELTSYDVTLQAGQSYADFWKAVSDSVNVDADTHGYTSTPGGIVNVDWHGMTITEGESSNDTGVQSYSMTIGYPGKADYTMTTSAADVGFASYWSRGRGNGYPFRIINATQGGGIEKMDVNGVNIIGHRINYKGDMTNFVQSVVDLINNNTATTGYAASRSSLALIVFNNTLSTNTNQLTVYPHGTMKVAESTITFSGGKSGISGKSQKTNIRLIPRTLAPGGGPFDYVGSDLMLAYMNKVKVAFTIEDESGNIKTLGADTLSGVKPDIAFTYKNKAYLTSESVFYFSALNDVTRWESTATGSGFIDTSNNSGVHQNITGLGIYAGKLSVFTRNNIQIWALDPDPTLNRLEQDLSGTGCLSANSVSSFGSVDTFYISDAGLRSLRSRDNYDSAFMNDAGHPIDSLLIQDVRALTEDNKKKICAIVEPDDNRFWVAIGGKIYVYSYFPGSQINAWSTYTPKPYMTFPEWLGSNFNIAPFAAGEGGVEPPVIPPEFHDYEQWLETVSINTIDAMVILDGRVYLRSGDHF</sequence>
<reference evidence="1" key="1">
    <citation type="submission" date="2020-05" db="EMBL/GenBank/DDBJ databases">
        <authorList>
            <person name="Chiriac C."/>
            <person name="Salcher M."/>
            <person name="Ghai R."/>
            <person name="Kavagutti S V."/>
        </authorList>
    </citation>
    <scope>NUCLEOTIDE SEQUENCE</scope>
</reference>
<accession>A0A6J5S1C2</accession>
<evidence type="ECO:0000313" key="1">
    <source>
        <dbReference type="EMBL" id="CAB4198835.1"/>
    </source>
</evidence>
<dbReference type="EMBL" id="LR797274">
    <property type="protein sequence ID" value="CAB4198835.1"/>
    <property type="molecule type" value="Genomic_DNA"/>
</dbReference>